<dbReference type="InterPro" id="IPR002035">
    <property type="entry name" value="VWF_A"/>
</dbReference>
<dbReference type="Pfam" id="PF01882">
    <property type="entry name" value="DUF58"/>
    <property type="match status" value="1"/>
</dbReference>
<proteinExistence type="predicted"/>
<dbReference type="EMBL" id="WACR01000002">
    <property type="protein sequence ID" value="KAB1065501.1"/>
    <property type="molecule type" value="Genomic_DNA"/>
</dbReference>
<dbReference type="PANTHER" id="PTHR33608">
    <property type="entry name" value="BLL2464 PROTEIN"/>
    <property type="match status" value="1"/>
</dbReference>
<evidence type="ECO:0000259" key="1">
    <source>
        <dbReference type="PROSITE" id="PS50234"/>
    </source>
</evidence>
<dbReference type="Proteomes" id="UP000435357">
    <property type="component" value="Unassembled WGS sequence"/>
</dbReference>
<dbReference type="SMART" id="SM00327">
    <property type="entry name" value="VWA"/>
    <property type="match status" value="1"/>
</dbReference>
<reference evidence="2 3" key="1">
    <citation type="submission" date="2019-09" db="EMBL/GenBank/DDBJ databases">
        <title>Genomes of Cryomorphaceae.</title>
        <authorList>
            <person name="Bowman J.P."/>
        </authorList>
    </citation>
    <scope>NUCLEOTIDE SEQUENCE [LARGE SCALE GENOMIC DNA]</scope>
    <source>
        <strain evidence="2 3">KCTC 52047</strain>
    </source>
</reference>
<dbReference type="SUPFAM" id="SSF53300">
    <property type="entry name" value="vWA-like"/>
    <property type="match status" value="1"/>
</dbReference>
<dbReference type="RefSeq" id="WP_151166325.1">
    <property type="nucleotide sequence ID" value="NZ_WACR01000002.1"/>
</dbReference>
<accession>A0A6N6MAP2</accession>
<dbReference type="Gene3D" id="3.40.50.410">
    <property type="entry name" value="von Willebrand factor, type A domain"/>
    <property type="match status" value="1"/>
</dbReference>
<protein>
    <submittedName>
        <fullName evidence="2">DUF58 domain-containing protein</fullName>
    </submittedName>
</protein>
<gene>
    <name evidence="2" type="ORF">F3059_02275</name>
</gene>
<dbReference type="AlphaFoldDB" id="A0A6N6MAP2"/>
<dbReference type="InterPro" id="IPR002881">
    <property type="entry name" value="DUF58"/>
</dbReference>
<evidence type="ECO:0000313" key="2">
    <source>
        <dbReference type="EMBL" id="KAB1065501.1"/>
    </source>
</evidence>
<dbReference type="CDD" id="cd00198">
    <property type="entry name" value="vWFA"/>
    <property type="match status" value="1"/>
</dbReference>
<dbReference type="OrthoDB" id="9776116at2"/>
<sequence>MDTQEILKRVRKIEIKTRGLSSQLFSGEYHSAFKGRGMAFSEVREYQPGDEIRSIDWNVTARLNHPYIKVFEEERELTVMLLIDVSKSESFGTREQLKRQLITEVSAVLAFSAIQNNDKIGVVFFSDQVEKFIPPKKGRSHILRIIRELIDFEPEHGETNLSEALKFINSAIKKRSIVFLLSDFIDDNFQNALKIANKKHDLVALHVRDRQEEKLPNIGLAPLQDPESGKTQWVDTSSKRVREEYEKQRKIAVLKLQDMFTRSGVDTASLYTGESYTKPLMNLFKQRELRR</sequence>
<comment type="caution">
    <text evidence="2">The sequence shown here is derived from an EMBL/GenBank/DDBJ whole genome shotgun (WGS) entry which is preliminary data.</text>
</comment>
<name>A0A6N6MAP2_9FLAO</name>
<dbReference type="PANTHER" id="PTHR33608:SF6">
    <property type="entry name" value="BLL2464 PROTEIN"/>
    <property type="match status" value="1"/>
</dbReference>
<organism evidence="2 3">
    <name type="scientific">Salibacter halophilus</name>
    <dbReference type="NCBI Taxonomy" id="1803916"/>
    <lineage>
        <taxon>Bacteria</taxon>
        <taxon>Pseudomonadati</taxon>
        <taxon>Bacteroidota</taxon>
        <taxon>Flavobacteriia</taxon>
        <taxon>Flavobacteriales</taxon>
        <taxon>Salibacteraceae</taxon>
        <taxon>Salibacter</taxon>
    </lineage>
</organism>
<dbReference type="InterPro" id="IPR036465">
    <property type="entry name" value="vWFA_dom_sf"/>
</dbReference>
<dbReference type="PROSITE" id="PS50234">
    <property type="entry name" value="VWFA"/>
    <property type="match status" value="1"/>
</dbReference>
<feature type="domain" description="VWFA" evidence="1">
    <location>
        <begin position="78"/>
        <end position="287"/>
    </location>
</feature>
<keyword evidence="3" id="KW-1185">Reference proteome</keyword>
<evidence type="ECO:0000313" key="3">
    <source>
        <dbReference type="Proteomes" id="UP000435357"/>
    </source>
</evidence>